<dbReference type="GeneID" id="65535989"/>
<dbReference type="STRING" id="1796646.A4V02_03900"/>
<dbReference type="RefSeq" id="WP_068960307.1">
    <property type="nucleotide sequence ID" value="NZ_CAJTAP010000045.1"/>
</dbReference>
<keyword evidence="2" id="KW-1185">Reference proteome</keyword>
<protein>
    <submittedName>
        <fullName evidence="1">Uncharacterized protein</fullName>
    </submittedName>
</protein>
<name>A0A1B1S821_9BACT</name>
<dbReference type="EMBL" id="CP015402">
    <property type="protein sequence ID" value="ANU62944.1"/>
    <property type="molecule type" value="Genomic_DNA"/>
</dbReference>
<dbReference type="OrthoDB" id="1095577at2"/>
<organism evidence="1 2">
    <name type="scientific">Muribaculum intestinale</name>
    <dbReference type="NCBI Taxonomy" id="1796646"/>
    <lineage>
        <taxon>Bacteria</taxon>
        <taxon>Pseudomonadati</taxon>
        <taxon>Bacteroidota</taxon>
        <taxon>Bacteroidia</taxon>
        <taxon>Bacteroidales</taxon>
        <taxon>Muribaculaceae</taxon>
        <taxon>Muribaculum</taxon>
    </lineage>
</organism>
<dbReference type="KEGG" id="pary:A4V02_03900"/>
<evidence type="ECO:0000313" key="1">
    <source>
        <dbReference type="EMBL" id="ANU62944.1"/>
    </source>
</evidence>
<accession>A0A1Z2XDQ6</accession>
<sequence length="482" mass="56106">MNTSKDISQLIAHANEDDLRDIVSGWANKHSDFKDYVRNCLCPSVENVDFARKLSQAVNRETKEFFSRHEVREATDWSNVYNDLIKPWSENADSLSTEKLYDLCDVIVKEVGMQVTDEDFYGDDWYGDDFSGSIQDIMDVLGNIVGLLMIREDVSHDILNSLEKLIKAAKKKDVIDDYIGSPYDFILELIALRRDNDEVTCGIYDALIDENLGDEAGTWVCRKIDFIRSMGLADEARQYMEDEIQYPEVCLKYYNELLDADNWLEAILLLDRAQAIKDNGSYFYSPKTPNWLELKQQLLVEHGTLEERIDNLKRLFYNSYNDKAKFYHQLKELVDGDKWNAFYHNLLSKATGYNVIDEIAPFLIEEGEFDWLFRLVSEATAKDSTDYRTPLKYAGSLRQTHFEEMQAILIRTVRAYAADRFPPKKKVNSSKYSYFRADLESLSELGYSKTQKEIVEFLLQEYRFRPSLTKELKSIKLETDNE</sequence>
<dbReference type="AlphaFoldDB" id="A0A1B1S821"/>
<proteinExistence type="predicted"/>
<evidence type="ECO:0000313" key="2">
    <source>
        <dbReference type="Proteomes" id="UP000186351"/>
    </source>
</evidence>
<dbReference type="Proteomes" id="UP000186351">
    <property type="component" value="Chromosome"/>
</dbReference>
<gene>
    <name evidence="1" type="ORF">A4V02_03900</name>
</gene>
<reference evidence="2" key="1">
    <citation type="submission" date="2016-04" db="EMBL/GenBank/DDBJ databases">
        <title>Complete Genome Sequences of Twelve Strains of a Stable Defined Moderately Diverse Mouse Microbiota 2 (sDMDMm2).</title>
        <authorList>
            <person name="Uchimura Y."/>
            <person name="Wyss M."/>
            <person name="Brugiroux S."/>
            <person name="Limenitakis J.P."/>
            <person name="Stecher B."/>
            <person name="McCoy K.D."/>
            <person name="Macpherson A.J."/>
        </authorList>
    </citation>
    <scope>NUCLEOTIDE SEQUENCE [LARGE SCALE GENOMIC DNA]</scope>
    <source>
        <strain evidence="2">YL27</strain>
    </source>
</reference>
<accession>A0A1B1S821</accession>